<protein>
    <submittedName>
        <fullName evidence="2">Pimeloyl-ACP methyl ester carboxylesterase</fullName>
    </submittedName>
</protein>
<dbReference type="Pfam" id="PF00561">
    <property type="entry name" value="Abhydrolase_1"/>
    <property type="match status" value="1"/>
</dbReference>
<dbReference type="GO" id="GO:0016020">
    <property type="term" value="C:membrane"/>
    <property type="evidence" value="ECO:0007669"/>
    <property type="project" value="TreeGrafter"/>
</dbReference>
<reference evidence="2 3" key="1">
    <citation type="submission" date="2017-06" db="EMBL/GenBank/DDBJ databases">
        <authorList>
            <person name="Kim H.J."/>
            <person name="Triplett B.A."/>
        </authorList>
    </citation>
    <scope>NUCLEOTIDE SEQUENCE [LARGE SCALE GENOMIC DNA]</scope>
    <source>
        <strain evidence="2 3">DSM 45207</strain>
    </source>
</reference>
<evidence type="ECO:0000313" key="2">
    <source>
        <dbReference type="EMBL" id="SNR82126.1"/>
    </source>
</evidence>
<dbReference type="AlphaFoldDB" id="A0A238ZF72"/>
<name>A0A238ZF72_9PSEU</name>
<proteinExistence type="predicted"/>
<dbReference type="GO" id="GO:0047372">
    <property type="term" value="F:monoacylglycerol lipase activity"/>
    <property type="evidence" value="ECO:0007669"/>
    <property type="project" value="TreeGrafter"/>
</dbReference>
<dbReference type="InterPro" id="IPR000073">
    <property type="entry name" value="AB_hydrolase_1"/>
</dbReference>
<dbReference type="Gene3D" id="3.40.50.1820">
    <property type="entry name" value="alpha/beta hydrolase"/>
    <property type="match status" value="1"/>
</dbReference>
<dbReference type="Proteomes" id="UP000198348">
    <property type="component" value="Unassembled WGS sequence"/>
</dbReference>
<dbReference type="GO" id="GO:0046464">
    <property type="term" value="P:acylglycerol catabolic process"/>
    <property type="evidence" value="ECO:0007669"/>
    <property type="project" value="TreeGrafter"/>
</dbReference>
<gene>
    <name evidence="2" type="ORF">SAMN06265360_12134</name>
</gene>
<dbReference type="InterPro" id="IPR029058">
    <property type="entry name" value="AB_hydrolase_fold"/>
</dbReference>
<dbReference type="PRINTS" id="PR00412">
    <property type="entry name" value="EPOXHYDRLASE"/>
</dbReference>
<accession>A0A238ZF72</accession>
<dbReference type="InterPro" id="IPR050266">
    <property type="entry name" value="AB_hydrolase_sf"/>
</dbReference>
<dbReference type="PRINTS" id="PR00111">
    <property type="entry name" value="ABHYDROLASE"/>
</dbReference>
<dbReference type="InterPro" id="IPR000639">
    <property type="entry name" value="Epox_hydrolase-like"/>
</dbReference>
<dbReference type="PANTHER" id="PTHR43798">
    <property type="entry name" value="MONOACYLGLYCEROL LIPASE"/>
    <property type="match status" value="1"/>
</dbReference>
<evidence type="ECO:0000259" key="1">
    <source>
        <dbReference type="Pfam" id="PF00561"/>
    </source>
</evidence>
<organism evidence="2 3">
    <name type="scientific">Haloechinothrix alba</name>
    <dbReference type="NCBI Taxonomy" id="664784"/>
    <lineage>
        <taxon>Bacteria</taxon>
        <taxon>Bacillati</taxon>
        <taxon>Actinomycetota</taxon>
        <taxon>Actinomycetes</taxon>
        <taxon>Pseudonocardiales</taxon>
        <taxon>Pseudonocardiaceae</taxon>
        <taxon>Haloechinothrix</taxon>
    </lineage>
</organism>
<evidence type="ECO:0000313" key="3">
    <source>
        <dbReference type="Proteomes" id="UP000198348"/>
    </source>
</evidence>
<dbReference type="SUPFAM" id="SSF53474">
    <property type="entry name" value="alpha/beta-Hydrolases"/>
    <property type="match status" value="1"/>
</dbReference>
<sequence>MTYALPSETACDTFMGGAIVGTATRCPNCVRVAVRPECLYPRGVMPSMNNWTLTQGYETRDGIVRWDRFGAGPPVVLLHGTPFSSYVWRDVAAALAADHEVYVWDMLGYGASDKHAGQDVSPRAQALIFAELLSHWGLQRPAVVAHDFGGAVALRAHLLHEANYERLALVDAVAHAPWGTGLFRLVRENPDVFPQLPTEVHEGALRAYVGTASHRGLADGTLSAYLAPWLGDEGQAAFYRQMAQGDESYTNDIQDSYGGLDLPVLVCWGTCDTWLPPEKGEQLAAAIPDARICWLRGAGHLVQEDAPTQLLSALKEFLANER</sequence>
<dbReference type="PANTHER" id="PTHR43798:SF33">
    <property type="entry name" value="HYDROLASE, PUTATIVE (AFU_ORTHOLOGUE AFUA_2G14860)-RELATED"/>
    <property type="match status" value="1"/>
</dbReference>
<keyword evidence="3" id="KW-1185">Reference proteome</keyword>
<feature type="domain" description="AB hydrolase-1" evidence="1">
    <location>
        <begin position="73"/>
        <end position="307"/>
    </location>
</feature>
<dbReference type="EMBL" id="FZNW01000021">
    <property type="protein sequence ID" value="SNR82126.1"/>
    <property type="molecule type" value="Genomic_DNA"/>
</dbReference>